<evidence type="ECO:0000313" key="6">
    <source>
        <dbReference type="EMBL" id="TBW49850.1"/>
    </source>
</evidence>
<keyword evidence="7" id="KW-1185">Reference proteome</keyword>
<proteinExistence type="inferred from homology"/>
<accession>A0ABY1ZFN6</accession>
<dbReference type="InterPro" id="IPR000847">
    <property type="entry name" value="LysR_HTH_N"/>
</dbReference>
<dbReference type="Gene3D" id="3.40.190.10">
    <property type="entry name" value="Periplasmic binding protein-like II"/>
    <property type="match status" value="2"/>
</dbReference>
<dbReference type="Proteomes" id="UP000313645">
    <property type="component" value="Unassembled WGS sequence"/>
</dbReference>
<keyword evidence="2" id="KW-0805">Transcription regulation</keyword>
<evidence type="ECO:0000256" key="2">
    <source>
        <dbReference type="ARBA" id="ARBA00023015"/>
    </source>
</evidence>
<dbReference type="SUPFAM" id="SSF53850">
    <property type="entry name" value="Periplasmic binding protein-like II"/>
    <property type="match status" value="1"/>
</dbReference>
<dbReference type="InterPro" id="IPR005119">
    <property type="entry name" value="LysR_subst-bd"/>
</dbReference>
<protein>
    <submittedName>
        <fullName evidence="6">LysR family transcriptional regulator</fullName>
    </submittedName>
</protein>
<dbReference type="PROSITE" id="PS50931">
    <property type="entry name" value="HTH_LYSR"/>
    <property type="match status" value="1"/>
</dbReference>
<evidence type="ECO:0000256" key="1">
    <source>
        <dbReference type="ARBA" id="ARBA00009437"/>
    </source>
</evidence>
<dbReference type="Gene3D" id="1.10.10.10">
    <property type="entry name" value="Winged helix-like DNA-binding domain superfamily/Winged helix DNA-binding domain"/>
    <property type="match status" value="1"/>
</dbReference>
<evidence type="ECO:0000256" key="4">
    <source>
        <dbReference type="ARBA" id="ARBA00023163"/>
    </source>
</evidence>
<dbReference type="InterPro" id="IPR058163">
    <property type="entry name" value="LysR-type_TF_proteobact-type"/>
</dbReference>
<dbReference type="SUPFAM" id="SSF46785">
    <property type="entry name" value="Winged helix' DNA-binding domain"/>
    <property type="match status" value="1"/>
</dbReference>
<gene>
    <name evidence="6" type="ORF">EZI54_19115</name>
</gene>
<reference evidence="6 7" key="1">
    <citation type="submission" date="2019-02" db="EMBL/GenBank/DDBJ databases">
        <title>Marinobacter halodurans sp. nov., a marine bacterium isolated from sea tidal flat.</title>
        <authorList>
            <person name="Yoo Y."/>
            <person name="Lee D.W."/>
            <person name="Kim B.S."/>
            <person name="Kim J.-J."/>
        </authorList>
    </citation>
    <scope>NUCLEOTIDE SEQUENCE [LARGE SCALE GENOMIC DNA]</scope>
    <source>
        <strain evidence="6 7">YJ-S3-2</strain>
    </source>
</reference>
<dbReference type="RefSeq" id="WP_131483506.1">
    <property type="nucleotide sequence ID" value="NZ_SJDL01000038.1"/>
</dbReference>
<evidence type="ECO:0000313" key="7">
    <source>
        <dbReference type="Proteomes" id="UP000313645"/>
    </source>
</evidence>
<dbReference type="PRINTS" id="PR00039">
    <property type="entry name" value="HTHLYSR"/>
</dbReference>
<dbReference type="EMBL" id="SJDL01000038">
    <property type="protein sequence ID" value="TBW49850.1"/>
    <property type="molecule type" value="Genomic_DNA"/>
</dbReference>
<keyword evidence="4" id="KW-0804">Transcription</keyword>
<sequence>MKLPPLRALPMFEAVARLNSFSKAADELAVSQSAVSHQIKALETYLGEPLFQRSGRYLTLTDEGRAYQDSITSALLQIERASETLLGAPTSRLRLAVFSSFCVRWLIPRLPSLQRAHSQIDLALEMTSTSPQLSDRVADCFITINTSARAFSYDLLYRERLFPICSRQYWRHIRETLDLPPGDPADSRPLTPADIARFPLLSTYSIYDREAGDWDTWFQVAGESRPASTRIQHFSHMLMALEGARFHQGIALTNDYMLSEEADTDDVVRLPCHSLITGDSFYFAHKTSRRSEPALRAVRRWLIEQAIASGLRPARLPTDTGHTGPSLHP</sequence>
<name>A0ABY1ZFN6_9GAMM</name>
<dbReference type="Pfam" id="PF03466">
    <property type="entry name" value="LysR_substrate"/>
    <property type="match status" value="1"/>
</dbReference>
<comment type="caution">
    <text evidence="6">The sequence shown here is derived from an EMBL/GenBank/DDBJ whole genome shotgun (WGS) entry which is preliminary data.</text>
</comment>
<comment type="similarity">
    <text evidence="1">Belongs to the LysR transcriptional regulatory family.</text>
</comment>
<evidence type="ECO:0000259" key="5">
    <source>
        <dbReference type="PROSITE" id="PS50931"/>
    </source>
</evidence>
<dbReference type="PANTHER" id="PTHR30537">
    <property type="entry name" value="HTH-TYPE TRANSCRIPTIONAL REGULATOR"/>
    <property type="match status" value="1"/>
</dbReference>
<dbReference type="PANTHER" id="PTHR30537:SF26">
    <property type="entry name" value="GLYCINE CLEAVAGE SYSTEM TRANSCRIPTIONAL ACTIVATOR"/>
    <property type="match status" value="1"/>
</dbReference>
<evidence type="ECO:0000256" key="3">
    <source>
        <dbReference type="ARBA" id="ARBA00023125"/>
    </source>
</evidence>
<dbReference type="InterPro" id="IPR036390">
    <property type="entry name" value="WH_DNA-bd_sf"/>
</dbReference>
<dbReference type="InterPro" id="IPR036388">
    <property type="entry name" value="WH-like_DNA-bd_sf"/>
</dbReference>
<feature type="domain" description="HTH lysR-type" evidence="5">
    <location>
        <begin position="4"/>
        <end position="61"/>
    </location>
</feature>
<dbReference type="Pfam" id="PF00126">
    <property type="entry name" value="HTH_1"/>
    <property type="match status" value="1"/>
</dbReference>
<keyword evidence="3" id="KW-0238">DNA-binding</keyword>
<organism evidence="6 7">
    <name type="scientific">Marinobacter halodurans</name>
    <dbReference type="NCBI Taxonomy" id="2528979"/>
    <lineage>
        <taxon>Bacteria</taxon>
        <taxon>Pseudomonadati</taxon>
        <taxon>Pseudomonadota</taxon>
        <taxon>Gammaproteobacteria</taxon>
        <taxon>Pseudomonadales</taxon>
        <taxon>Marinobacteraceae</taxon>
        <taxon>Marinobacter</taxon>
    </lineage>
</organism>